<dbReference type="SUPFAM" id="SSF64268">
    <property type="entry name" value="PX domain"/>
    <property type="match status" value="1"/>
</dbReference>
<evidence type="ECO:0000259" key="2">
    <source>
        <dbReference type="PROSITE" id="PS50195"/>
    </source>
</evidence>
<dbReference type="AlphaFoldDB" id="A0A0K2U655"/>
<dbReference type="PROSITE" id="PS50195">
    <property type="entry name" value="PX"/>
    <property type="match status" value="1"/>
</dbReference>
<dbReference type="EMBL" id="HACA01016164">
    <property type="protein sequence ID" value="CDW33525.1"/>
    <property type="molecule type" value="Transcribed_RNA"/>
</dbReference>
<dbReference type="Pfam" id="PF00069">
    <property type="entry name" value="Pkinase"/>
    <property type="match status" value="1"/>
</dbReference>
<dbReference type="GO" id="GO:0004672">
    <property type="term" value="F:protein kinase activity"/>
    <property type="evidence" value="ECO:0007669"/>
    <property type="project" value="InterPro"/>
</dbReference>
<dbReference type="InterPro" id="IPR036871">
    <property type="entry name" value="PX_dom_sf"/>
</dbReference>
<accession>A0A0K2U655</accession>
<evidence type="ECO:0000313" key="3">
    <source>
        <dbReference type="EMBL" id="CDW33525.1"/>
    </source>
</evidence>
<dbReference type="GO" id="GO:0005524">
    <property type="term" value="F:ATP binding"/>
    <property type="evidence" value="ECO:0007669"/>
    <property type="project" value="InterPro"/>
</dbReference>
<dbReference type="SUPFAM" id="SSF56112">
    <property type="entry name" value="Protein kinase-like (PK-like)"/>
    <property type="match status" value="1"/>
</dbReference>
<name>A0A0K2U655_LEPSM</name>
<reference evidence="3" key="1">
    <citation type="submission" date="2014-05" db="EMBL/GenBank/DDBJ databases">
        <authorList>
            <person name="Chronopoulou M."/>
        </authorList>
    </citation>
    <scope>NUCLEOTIDE SEQUENCE</scope>
    <source>
        <tissue evidence="3">Whole organism</tissue>
    </source>
</reference>
<dbReference type="InterPro" id="IPR001683">
    <property type="entry name" value="PX_dom"/>
</dbReference>
<dbReference type="Gene3D" id="3.30.1520.10">
    <property type="entry name" value="Phox-like domain"/>
    <property type="match status" value="1"/>
</dbReference>
<dbReference type="Gene3D" id="1.10.510.10">
    <property type="entry name" value="Transferase(Phosphotransferase) domain 1"/>
    <property type="match status" value="1"/>
</dbReference>
<dbReference type="InterPro" id="IPR011009">
    <property type="entry name" value="Kinase-like_dom_sf"/>
</dbReference>
<feature type="non-terminal residue" evidence="3">
    <location>
        <position position="1"/>
    </location>
</feature>
<feature type="domain" description="PX" evidence="2">
    <location>
        <begin position="1"/>
        <end position="123"/>
    </location>
</feature>
<feature type="domain" description="Protein kinase" evidence="1">
    <location>
        <begin position="266"/>
        <end position="650"/>
    </location>
</feature>
<sequence length="659" mass="75893">VRSFQIALCRSESEEEVYIYKVTSILFPQRSPEASTQIIVFKYFTDFIRLHATLKNLHQNLFPSKDKEFPVLPKGGMHCHSNLSIMEEQRIQSLLLLEYSAQIPELYNSDIFTSFTMTHSANNYVSDLPTHNYFKVEEPFLFLKAKSENVTESTLNPNESKNSISTSPSIEESILLAETLEKKQEIHQSVSHYKLAIKKLLDKAKSLKDDNPLASRGLSKKASEYLRKVESLIKKRDKSWDKNVEKMENVSKDLCSSNNIPYSDLFGDVKDLNRYKVTGILEGKNIEATDTRRGNMKVVLKTLQKSSLVFKCGKTSLLPINIRFMVKLICYYETEDFIYLVLENVCHGKIYDLVDYIFSVPYTILESNSRKITLQVNGHFYDTSEDVQNISDDELTRVEIRDDGLFCFDKDGIEDISFKNELEEAEYSQIDPIEMGEEVLGPHFLNYRDMSFDTRNYPRDSLKTKETQNEENSSNNLYEFFPNVAQKESFLPLSLIRKWAFQICQVLFGLHARNIIIKDLNPENLLLDESCNVKLTYQCQWVSVDKPLSSEAMEGGYVAPELNFVEPLTPTCDWWSVGIMLFELSSGVRFCDMYPSGLLSHTPIQYPNQIYHLIDEDLKDFVEQLLQPIPHLRLGAGSEGPASIKSHPFLKMFDLKNEL</sequence>
<dbReference type="PROSITE" id="PS50011">
    <property type="entry name" value="PROTEIN_KINASE_DOM"/>
    <property type="match status" value="1"/>
</dbReference>
<dbReference type="OrthoDB" id="4062651at2759"/>
<dbReference type="SMART" id="SM00220">
    <property type="entry name" value="S_TKc"/>
    <property type="match status" value="1"/>
</dbReference>
<proteinExistence type="predicted"/>
<dbReference type="InterPro" id="IPR051866">
    <property type="entry name" value="Intracell_Sig-Traffick_Protein"/>
</dbReference>
<evidence type="ECO:0000259" key="1">
    <source>
        <dbReference type="PROSITE" id="PS50011"/>
    </source>
</evidence>
<dbReference type="InterPro" id="IPR000719">
    <property type="entry name" value="Prot_kinase_dom"/>
</dbReference>
<dbReference type="GO" id="GO:0035091">
    <property type="term" value="F:phosphatidylinositol binding"/>
    <property type="evidence" value="ECO:0007669"/>
    <property type="project" value="InterPro"/>
</dbReference>
<dbReference type="PANTHER" id="PTHR15508">
    <property type="entry name" value="RIBOSOMAL PROTEIN S6 KINASE"/>
    <property type="match status" value="1"/>
</dbReference>
<dbReference type="PANTHER" id="PTHR15508:SF9">
    <property type="entry name" value="SORTING NEXIN-15"/>
    <property type="match status" value="1"/>
</dbReference>
<protein>
    <submittedName>
        <fullName evidence="3">Uncharacterized protein</fullName>
    </submittedName>
</protein>
<organism evidence="3">
    <name type="scientific">Lepeophtheirus salmonis</name>
    <name type="common">Salmon louse</name>
    <name type="synonym">Caligus salmonis</name>
    <dbReference type="NCBI Taxonomy" id="72036"/>
    <lineage>
        <taxon>Eukaryota</taxon>
        <taxon>Metazoa</taxon>
        <taxon>Ecdysozoa</taxon>
        <taxon>Arthropoda</taxon>
        <taxon>Crustacea</taxon>
        <taxon>Multicrustacea</taxon>
        <taxon>Hexanauplia</taxon>
        <taxon>Copepoda</taxon>
        <taxon>Siphonostomatoida</taxon>
        <taxon>Caligidae</taxon>
        <taxon>Lepeophtheirus</taxon>
    </lineage>
</organism>